<dbReference type="InterPro" id="IPR046462">
    <property type="entry name" value="TerL_nuclease"/>
</dbReference>
<comment type="caution">
    <text evidence="2">The sequence shown here is derived from an EMBL/GenBank/DDBJ whole genome shotgun (WGS) entry which is preliminary data.</text>
</comment>
<dbReference type="EMBL" id="JAGGKK010000020">
    <property type="protein sequence ID" value="MBP1950286.1"/>
    <property type="molecule type" value="Genomic_DNA"/>
</dbReference>
<dbReference type="PANTHER" id="PTHR41287:SF1">
    <property type="entry name" value="PROTEIN YMFN"/>
    <property type="match status" value="1"/>
</dbReference>
<feature type="domain" description="Terminase large subunit-like endonuclease" evidence="1">
    <location>
        <begin position="1"/>
        <end position="272"/>
    </location>
</feature>
<proteinExistence type="predicted"/>
<name>A0ABS4HH91_9BACI</name>
<accession>A0ABS4HH91</accession>
<organism evidence="2 3">
    <name type="scientific">Virgibacillus litoralis</name>
    <dbReference type="NCBI Taxonomy" id="578221"/>
    <lineage>
        <taxon>Bacteria</taxon>
        <taxon>Bacillati</taxon>
        <taxon>Bacillota</taxon>
        <taxon>Bacilli</taxon>
        <taxon>Bacillales</taxon>
        <taxon>Bacillaceae</taxon>
        <taxon>Virgibacillus</taxon>
    </lineage>
</organism>
<dbReference type="Proteomes" id="UP001519328">
    <property type="component" value="Unassembled WGS sequence"/>
</dbReference>
<gene>
    <name evidence="2" type="ORF">J2Z82_003243</name>
</gene>
<dbReference type="InterPro" id="IPR005021">
    <property type="entry name" value="Terminase_largesu-like"/>
</dbReference>
<reference evidence="2 3" key="1">
    <citation type="submission" date="2021-03" db="EMBL/GenBank/DDBJ databases">
        <title>Genomic Encyclopedia of Type Strains, Phase IV (KMG-IV): sequencing the most valuable type-strain genomes for metagenomic binning, comparative biology and taxonomic classification.</title>
        <authorList>
            <person name="Goeker M."/>
        </authorList>
    </citation>
    <scope>NUCLEOTIDE SEQUENCE [LARGE SCALE GENOMIC DNA]</scope>
    <source>
        <strain evidence="2 3">DSM 21085</strain>
    </source>
</reference>
<evidence type="ECO:0000259" key="1">
    <source>
        <dbReference type="Pfam" id="PF20441"/>
    </source>
</evidence>
<evidence type="ECO:0000313" key="3">
    <source>
        <dbReference type="Proteomes" id="UP001519328"/>
    </source>
</evidence>
<protein>
    <submittedName>
        <fullName evidence="2">Phage terminase large subunit-like protein</fullName>
    </submittedName>
</protein>
<dbReference type="PANTHER" id="PTHR41287">
    <property type="match status" value="1"/>
</dbReference>
<keyword evidence="3" id="KW-1185">Reference proteome</keyword>
<evidence type="ECO:0000313" key="2">
    <source>
        <dbReference type="EMBL" id="MBP1950286.1"/>
    </source>
</evidence>
<dbReference type="Pfam" id="PF20441">
    <property type="entry name" value="TerL_nuclease"/>
    <property type="match status" value="1"/>
</dbReference>
<sequence length="295" mass="33859">MAELDNEKEFEKPEMWVKANPNMGVSLDLDTLIEDWEKDKRTPEERSDFITKQFNIFVNGSKMPFIDFKTLEKNDKHLNVIDLYGTIAVGGYDLSDSEDFTSACLEIPIMATGDVFVLSHSWIPRKKTLLNNEKIPYQEWSEGGYLTIVDEDYINEDVVHDWFVEQANHFNLELITYDPAKAFRLNKAFEQEGYPTEVVRQGFLTLGPAMDDLKNMFLDGKVIFNENPLLRWYINNVELVKDRNNNKMPTKANRYRKIDGFAALLNAHTKVMEKLVVPPGDGDIGVVSMADLMGS</sequence>